<sequence length="249" mass="29112">MNILITRPYPDGKYLVKMLRAYGEKAWYLPLIYFTPGKDLIILQKLLASLFYKDLICIVSPRAVYYANSQIILEKLNWPKYVRYYAIGHTSAQYFTKISGIKANYSKYGNTSENLIELLSQFNLKKKNVLILKGNNGRKKLKVCLKLYKANIISCECYYRNFIQYEQNQILKIIKYFQINTLVVTSCTILIRIHGLIPIHYRTLFIIQCKLVVVSHRIYSTAYHLGWRNIILSSSSKNQNLLQTLLSIK</sequence>
<comment type="pathway">
    <text evidence="1 9">Porphyrin-containing compound metabolism; protoporphyrin-IX biosynthesis; coproporphyrinogen-III from 5-aminolevulinate: step 3/4.</text>
</comment>
<dbReference type="CDD" id="cd06578">
    <property type="entry name" value="HemD"/>
    <property type="match status" value="1"/>
</dbReference>
<evidence type="ECO:0000256" key="6">
    <source>
        <dbReference type="ARBA" id="ARBA00037589"/>
    </source>
</evidence>
<comment type="function">
    <text evidence="6 9">Catalyzes cyclization of the linear tetrapyrrole, hydroxymethylbilane, to the macrocyclic uroporphyrinogen III.</text>
</comment>
<dbReference type="Gene3D" id="3.40.50.10090">
    <property type="match status" value="2"/>
</dbReference>
<dbReference type="KEGG" id="wgl:WIGMOR_0541"/>
<dbReference type="eggNOG" id="COG1587">
    <property type="taxonomic scope" value="Bacteria"/>
</dbReference>
<dbReference type="PANTHER" id="PTHR38042:SF1">
    <property type="entry name" value="UROPORPHYRINOGEN-III SYNTHASE, CHLOROPLASTIC"/>
    <property type="match status" value="1"/>
</dbReference>
<dbReference type="RefSeq" id="WP_014354298.1">
    <property type="nucleotide sequence ID" value="NC_016893.1"/>
</dbReference>
<organism evidence="11 12">
    <name type="scientific">Wigglesworthia glossinidia endosymbiont of Glossina morsitans morsitans</name>
    <name type="common">Yale colony</name>
    <dbReference type="NCBI Taxonomy" id="1142511"/>
    <lineage>
        <taxon>Bacteria</taxon>
        <taxon>Pseudomonadati</taxon>
        <taxon>Pseudomonadota</taxon>
        <taxon>Gammaproteobacteria</taxon>
        <taxon>Enterobacterales</taxon>
        <taxon>Erwiniaceae</taxon>
        <taxon>Wigglesworthia</taxon>
    </lineage>
</organism>
<evidence type="ECO:0000259" key="10">
    <source>
        <dbReference type="Pfam" id="PF02602"/>
    </source>
</evidence>
<evidence type="ECO:0000256" key="4">
    <source>
        <dbReference type="ARBA" id="ARBA00023239"/>
    </source>
</evidence>
<evidence type="ECO:0000256" key="7">
    <source>
        <dbReference type="ARBA" id="ARBA00040167"/>
    </source>
</evidence>
<evidence type="ECO:0000256" key="9">
    <source>
        <dbReference type="RuleBase" id="RU366031"/>
    </source>
</evidence>
<dbReference type="PANTHER" id="PTHR38042">
    <property type="entry name" value="UROPORPHYRINOGEN-III SYNTHASE, CHLOROPLASTIC"/>
    <property type="match status" value="1"/>
</dbReference>
<dbReference type="GO" id="GO:0006782">
    <property type="term" value="P:protoporphyrinogen IX biosynthetic process"/>
    <property type="evidence" value="ECO:0007669"/>
    <property type="project" value="UniProtKB-UniRule"/>
</dbReference>
<evidence type="ECO:0000313" key="11">
    <source>
        <dbReference type="EMBL" id="AFA41359.1"/>
    </source>
</evidence>
<proteinExistence type="inferred from homology"/>
<feature type="domain" description="Tetrapyrrole biosynthesis uroporphyrinogen III synthase" evidence="10">
    <location>
        <begin position="15"/>
        <end position="242"/>
    </location>
</feature>
<dbReference type="STRING" id="1142511.WIGMOR_0541"/>
<comment type="similarity">
    <text evidence="2 9">Belongs to the uroporphyrinogen-III synthase family.</text>
</comment>
<dbReference type="GO" id="GO:0004852">
    <property type="term" value="F:uroporphyrinogen-III synthase activity"/>
    <property type="evidence" value="ECO:0007669"/>
    <property type="project" value="UniProtKB-UniRule"/>
</dbReference>
<gene>
    <name evidence="11" type="primary">hemD</name>
    <name evidence="11" type="ORF">WIGMOR_0541</name>
</gene>
<evidence type="ECO:0000256" key="5">
    <source>
        <dbReference type="ARBA" id="ARBA00023244"/>
    </source>
</evidence>
<dbReference type="AlphaFoldDB" id="H6Q576"/>
<evidence type="ECO:0000313" key="12">
    <source>
        <dbReference type="Proteomes" id="UP000009061"/>
    </source>
</evidence>
<dbReference type="EC" id="4.2.1.75" evidence="3 9"/>
<dbReference type="HOGENOM" id="CLU_011276_9_4_6"/>
<dbReference type="UniPathway" id="UPA00251">
    <property type="reaction ID" value="UER00320"/>
</dbReference>
<dbReference type="InterPro" id="IPR036108">
    <property type="entry name" value="4pyrrol_syn_uPrphyn_synt_sf"/>
</dbReference>
<dbReference type="InterPro" id="IPR039793">
    <property type="entry name" value="UROS/Hem4"/>
</dbReference>
<dbReference type="Proteomes" id="UP000009061">
    <property type="component" value="Chromosome"/>
</dbReference>
<dbReference type="Pfam" id="PF02602">
    <property type="entry name" value="HEM4"/>
    <property type="match status" value="1"/>
</dbReference>
<evidence type="ECO:0000256" key="8">
    <source>
        <dbReference type="ARBA" id="ARBA00048617"/>
    </source>
</evidence>
<dbReference type="EMBL" id="CP003315">
    <property type="protein sequence ID" value="AFA41359.1"/>
    <property type="molecule type" value="Genomic_DNA"/>
</dbReference>
<dbReference type="GO" id="GO:0006780">
    <property type="term" value="P:uroporphyrinogen III biosynthetic process"/>
    <property type="evidence" value="ECO:0007669"/>
    <property type="project" value="UniProtKB-UniRule"/>
</dbReference>
<keyword evidence="4 9" id="KW-0456">Lyase</keyword>
<protein>
    <recommendedName>
        <fullName evidence="7 9">Uroporphyrinogen-III synthase</fullName>
        <ecNumber evidence="3 9">4.2.1.75</ecNumber>
    </recommendedName>
</protein>
<comment type="catalytic activity">
    <reaction evidence="8 9">
        <text>hydroxymethylbilane = uroporphyrinogen III + H2O</text>
        <dbReference type="Rhea" id="RHEA:18965"/>
        <dbReference type="ChEBI" id="CHEBI:15377"/>
        <dbReference type="ChEBI" id="CHEBI:57308"/>
        <dbReference type="ChEBI" id="CHEBI:57845"/>
        <dbReference type="EC" id="4.2.1.75"/>
    </reaction>
</comment>
<dbReference type="OrthoDB" id="9787650at2"/>
<keyword evidence="5 9" id="KW-0627">Porphyrin biosynthesis</keyword>
<reference evidence="11 12" key="1">
    <citation type="journal article" date="2012" name="MBio">
        <title>Insight into the transmission biology and species-specific functional capabilities of tsetse (Diptera: glossinidae) obligate symbiont wigglesworthia.</title>
        <authorList>
            <person name="Rio R.V."/>
            <person name="Symula R.E."/>
            <person name="Wang J."/>
            <person name="Lohs C."/>
            <person name="Wu Y.N."/>
            <person name="Snyder A.K."/>
            <person name="Bjornson R.D."/>
            <person name="Oshima K."/>
            <person name="Biehl B.S."/>
            <person name="Perna N.T."/>
            <person name="Hattori M."/>
            <person name="Aksoy S."/>
        </authorList>
    </citation>
    <scope>NUCLEOTIDE SEQUENCE [LARGE SCALE GENOMIC DNA]</scope>
    <source>
        <strain evidence="11">WGM</strain>
    </source>
</reference>
<evidence type="ECO:0000256" key="1">
    <source>
        <dbReference type="ARBA" id="ARBA00004772"/>
    </source>
</evidence>
<dbReference type="SUPFAM" id="SSF69618">
    <property type="entry name" value="HemD-like"/>
    <property type="match status" value="1"/>
</dbReference>
<dbReference type="InterPro" id="IPR003754">
    <property type="entry name" value="4pyrrol_synth_uPrphyn_synth"/>
</dbReference>
<keyword evidence="12" id="KW-1185">Reference proteome</keyword>
<accession>H6Q576</accession>
<evidence type="ECO:0000256" key="3">
    <source>
        <dbReference type="ARBA" id="ARBA00013109"/>
    </source>
</evidence>
<evidence type="ECO:0000256" key="2">
    <source>
        <dbReference type="ARBA" id="ARBA00008133"/>
    </source>
</evidence>
<name>H6Q576_WIGGL</name>